<dbReference type="Proteomes" id="UP001418637">
    <property type="component" value="Unassembled WGS sequence"/>
</dbReference>
<name>A0ABV0BFX9_9HYPH</name>
<dbReference type="PANTHER" id="PTHR43808:SF31">
    <property type="entry name" value="N-ACETYL-L-CITRULLINE DEACETYLASE"/>
    <property type="match status" value="1"/>
</dbReference>
<evidence type="ECO:0000256" key="2">
    <source>
        <dbReference type="ARBA" id="ARBA00005691"/>
    </source>
</evidence>
<dbReference type="Pfam" id="PF01546">
    <property type="entry name" value="Peptidase_M20"/>
    <property type="match status" value="1"/>
</dbReference>
<evidence type="ECO:0000256" key="3">
    <source>
        <dbReference type="ARBA" id="ARBA00022490"/>
    </source>
</evidence>
<keyword evidence="5" id="KW-0028">Amino-acid biosynthesis</keyword>
<keyword evidence="7 11" id="KW-0378">Hydrolase</keyword>
<dbReference type="EC" id="3.5.1.16" evidence="11"/>
<evidence type="ECO:0000313" key="12">
    <source>
        <dbReference type="Proteomes" id="UP001418637"/>
    </source>
</evidence>
<dbReference type="InterPro" id="IPR036264">
    <property type="entry name" value="Bact_exopeptidase_dim_dom"/>
</dbReference>
<reference evidence="11 12" key="1">
    <citation type="submission" date="2024-04" db="EMBL/GenBank/DDBJ databases">
        <title>A novel species isolated from cricket.</title>
        <authorList>
            <person name="Wang H.-C."/>
        </authorList>
    </citation>
    <scope>NUCLEOTIDE SEQUENCE [LARGE SCALE GENOMIC DNA]</scope>
    <source>
        <strain evidence="11 12">WL0021</strain>
    </source>
</reference>
<dbReference type="PROSITE" id="PS00759">
    <property type="entry name" value="ARGE_DAPE_CPG2_2"/>
    <property type="match status" value="1"/>
</dbReference>
<dbReference type="NCBIfam" id="NF005710">
    <property type="entry name" value="PRK07522.1"/>
    <property type="match status" value="1"/>
</dbReference>
<dbReference type="Gene3D" id="3.40.630.10">
    <property type="entry name" value="Zn peptidases"/>
    <property type="match status" value="1"/>
</dbReference>
<proteinExistence type="inferred from homology"/>
<sequence>MGSQSPLMKPLEMLEKLVSFNTESSNSNLPLIDFVETYLKNAGVFCRRFPNAEGNKAALYASVGPKDRGGVVLSGHSDVVPVTGQAWTSDPYKLRVADGRAYGRGAVDMKSFDALSILALAHAAQHDLKVPLHMVLSYDEETTCLGSNDAIAQFGKDLAMPIAAIIGEPTELQVTDAHKGCTVLTTMVYGSPAHSSKPYLGASAVMAGGDVMAAINRLSDEMIEKGDASGRFDPPYTSVHIGEVHGGTARNILAKECMINWEIRGLPDQDPEEILKKLAVATDEISRSRLNRYGDFGRIETTCPVSIPGLRPEPGSVVEKLCLELTGNTKTISVPYATEAGHFQKAGIPTIVCGPGSIDPAHQPDEFITLEQLDAGEAFMQGLLKKCVEGSV</sequence>
<dbReference type="InterPro" id="IPR002933">
    <property type="entry name" value="Peptidase_M20"/>
</dbReference>
<keyword evidence="3" id="KW-0963">Cytoplasm</keyword>
<evidence type="ECO:0000256" key="9">
    <source>
        <dbReference type="ARBA" id="ARBA00023285"/>
    </source>
</evidence>
<keyword evidence="6" id="KW-0479">Metal-binding</keyword>
<dbReference type="Pfam" id="PF07687">
    <property type="entry name" value="M20_dimer"/>
    <property type="match status" value="1"/>
</dbReference>
<dbReference type="CDD" id="cd03894">
    <property type="entry name" value="M20_ArgE"/>
    <property type="match status" value="1"/>
</dbReference>
<comment type="similarity">
    <text evidence="2">Belongs to the peptidase M20A family. ArgE subfamily.</text>
</comment>
<keyword evidence="12" id="KW-1185">Reference proteome</keyword>
<evidence type="ECO:0000256" key="5">
    <source>
        <dbReference type="ARBA" id="ARBA00022605"/>
    </source>
</evidence>
<gene>
    <name evidence="11" type="primary">argE</name>
    <name evidence="11" type="ORF">WJT86_02235</name>
</gene>
<evidence type="ECO:0000256" key="4">
    <source>
        <dbReference type="ARBA" id="ARBA00022571"/>
    </source>
</evidence>
<dbReference type="SUPFAM" id="SSF53187">
    <property type="entry name" value="Zn-dependent exopeptidases"/>
    <property type="match status" value="1"/>
</dbReference>
<keyword evidence="9" id="KW-0170">Cobalt</keyword>
<evidence type="ECO:0000256" key="6">
    <source>
        <dbReference type="ARBA" id="ARBA00022723"/>
    </source>
</evidence>
<dbReference type="Gene3D" id="3.30.70.360">
    <property type="match status" value="1"/>
</dbReference>
<dbReference type="InterPro" id="IPR010169">
    <property type="entry name" value="AcOrn-deacetyl"/>
</dbReference>
<dbReference type="SUPFAM" id="SSF55031">
    <property type="entry name" value="Bacterial exopeptidase dimerisation domain"/>
    <property type="match status" value="1"/>
</dbReference>
<evidence type="ECO:0000256" key="8">
    <source>
        <dbReference type="ARBA" id="ARBA00022833"/>
    </source>
</evidence>
<comment type="cofactor">
    <cofactor evidence="1">
        <name>Zn(2+)</name>
        <dbReference type="ChEBI" id="CHEBI:29105"/>
    </cofactor>
</comment>
<dbReference type="GO" id="GO:0008777">
    <property type="term" value="F:acetylornithine deacetylase activity"/>
    <property type="evidence" value="ECO:0007669"/>
    <property type="project" value="UniProtKB-EC"/>
</dbReference>
<dbReference type="InterPro" id="IPR050072">
    <property type="entry name" value="Peptidase_M20A"/>
</dbReference>
<evidence type="ECO:0000256" key="7">
    <source>
        <dbReference type="ARBA" id="ARBA00022801"/>
    </source>
</evidence>
<keyword evidence="8" id="KW-0862">Zinc</keyword>
<dbReference type="PANTHER" id="PTHR43808">
    <property type="entry name" value="ACETYLORNITHINE DEACETYLASE"/>
    <property type="match status" value="1"/>
</dbReference>
<evidence type="ECO:0000313" key="11">
    <source>
        <dbReference type="EMBL" id="MEN3929878.1"/>
    </source>
</evidence>
<organism evidence="11 12">
    <name type="scientific">Hohaiivirga grylli</name>
    <dbReference type="NCBI Taxonomy" id="3133970"/>
    <lineage>
        <taxon>Bacteria</taxon>
        <taxon>Pseudomonadati</taxon>
        <taxon>Pseudomonadota</taxon>
        <taxon>Alphaproteobacteria</taxon>
        <taxon>Hyphomicrobiales</taxon>
        <taxon>Methylobacteriaceae</taxon>
        <taxon>Hohaiivirga</taxon>
    </lineage>
</organism>
<dbReference type="NCBIfam" id="TIGR01892">
    <property type="entry name" value="AcOrn-deacetyl"/>
    <property type="match status" value="1"/>
</dbReference>
<protein>
    <submittedName>
        <fullName evidence="11">Acetylornithine deacetylase</fullName>
        <ecNumber evidence="11">3.5.1.16</ecNumber>
    </submittedName>
</protein>
<comment type="caution">
    <text evidence="11">The sequence shown here is derived from an EMBL/GenBank/DDBJ whole genome shotgun (WGS) entry which is preliminary data.</text>
</comment>
<dbReference type="InterPro" id="IPR001261">
    <property type="entry name" value="ArgE/DapE_CS"/>
</dbReference>
<dbReference type="EMBL" id="JBBYXI010000001">
    <property type="protein sequence ID" value="MEN3929878.1"/>
    <property type="molecule type" value="Genomic_DNA"/>
</dbReference>
<keyword evidence="4" id="KW-0055">Arginine biosynthesis</keyword>
<evidence type="ECO:0000259" key="10">
    <source>
        <dbReference type="Pfam" id="PF07687"/>
    </source>
</evidence>
<dbReference type="InterPro" id="IPR011650">
    <property type="entry name" value="Peptidase_M20_dimer"/>
</dbReference>
<dbReference type="RefSeq" id="WP_346335858.1">
    <property type="nucleotide sequence ID" value="NZ_JBBYXI010000001.1"/>
</dbReference>
<evidence type="ECO:0000256" key="1">
    <source>
        <dbReference type="ARBA" id="ARBA00001947"/>
    </source>
</evidence>
<accession>A0ABV0BFX9</accession>
<feature type="domain" description="Peptidase M20 dimerisation" evidence="10">
    <location>
        <begin position="177"/>
        <end position="281"/>
    </location>
</feature>